<evidence type="ECO:0000313" key="2">
    <source>
        <dbReference type="Proteomes" id="UP000811619"/>
    </source>
</evidence>
<reference evidence="1" key="1">
    <citation type="journal article" date="2020" name="bioRxiv">
        <title>Whole genome comparisons of ergot fungi reveals the divergence and evolution of species within the genus Claviceps are the result of varying mechanisms driving genome evolution and host range expansion.</title>
        <authorList>
            <person name="Wyka S.A."/>
            <person name="Mondo S.J."/>
            <person name="Liu M."/>
            <person name="Dettman J."/>
            <person name="Nalam V."/>
            <person name="Broders K.D."/>
        </authorList>
    </citation>
    <scope>NUCLEOTIDE SEQUENCE</scope>
    <source>
        <strain evidence="1">CCC 489</strain>
    </source>
</reference>
<dbReference type="AlphaFoldDB" id="A0A8K0J3V9"/>
<keyword evidence="2" id="KW-1185">Reference proteome</keyword>
<proteinExistence type="predicted"/>
<protein>
    <submittedName>
        <fullName evidence="1">Uncharacterized protein</fullName>
    </submittedName>
</protein>
<organism evidence="1 2">
    <name type="scientific">Claviceps africana</name>
    <dbReference type="NCBI Taxonomy" id="83212"/>
    <lineage>
        <taxon>Eukaryota</taxon>
        <taxon>Fungi</taxon>
        <taxon>Dikarya</taxon>
        <taxon>Ascomycota</taxon>
        <taxon>Pezizomycotina</taxon>
        <taxon>Sordariomycetes</taxon>
        <taxon>Hypocreomycetidae</taxon>
        <taxon>Hypocreales</taxon>
        <taxon>Clavicipitaceae</taxon>
        <taxon>Claviceps</taxon>
    </lineage>
</organism>
<dbReference type="EMBL" id="SRPY01000516">
    <property type="protein sequence ID" value="KAG5922519.1"/>
    <property type="molecule type" value="Genomic_DNA"/>
</dbReference>
<evidence type="ECO:0000313" key="1">
    <source>
        <dbReference type="EMBL" id="KAG5922519.1"/>
    </source>
</evidence>
<comment type="caution">
    <text evidence="1">The sequence shown here is derived from an EMBL/GenBank/DDBJ whole genome shotgun (WGS) entry which is preliminary data.</text>
</comment>
<dbReference type="Proteomes" id="UP000811619">
    <property type="component" value="Unassembled WGS sequence"/>
</dbReference>
<accession>A0A8K0J3V9</accession>
<name>A0A8K0J3V9_9HYPO</name>
<gene>
    <name evidence="1" type="ORF">E4U42_005448</name>
</gene>
<sequence>MACPPDVAWDSDPVILGIVALPWAAMGRSQDRMLRVLLGDATVLPTSVGHPNSQLLNSQTAFCPPSPQRAGFLPCSNRRSLAPASMCLELLSLSSASGSRPNEAAAVAVPDKSAVHPSRNSPKIDDGIKLWVAGKPAKDLAGLESAKLGKRTKESCSLLSAPLMTIG</sequence>